<dbReference type="GeneID" id="26970832"/>
<name>A0A0A2V0F6_PARBA</name>
<dbReference type="HOGENOM" id="CLU_1768663_0_0_1"/>
<sequence length="147" mass="16307">MADMLAKILASILDGCALYSKVSFLPPSLTYIKGIKFISGVCMPCQRHAVSNLRNHSKRMDIQWIAFLSGQNCDESFRPGTWAHKLLQMSVKSLQKIADMNNLPTEALAPAISQFCSKAINPFVNSKLNMLTTVNQIMISSTVERVD</sequence>
<dbReference type="KEGG" id="pbl:PAAG_12047"/>
<evidence type="ECO:0000313" key="1">
    <source>
        <dbReference type="EMBL" id="KGQ01276.1"/>
    </source>
</evidence>
<dbReference type="EMBL" id="KN294005">
    <property type="protein sequence ID" value="KGQ01276.1"/>
    <property type="molecule type" value="Genomic_DNA"/>
</dbReference>
<evidence type="ECO:0000313" key="2">
    <source>
        <dbReference type="Proteomes" id="UP000002059"/>
    </source>
</evidence>
<gene>
    <name evidence="1" type="ORF">PAAG_12047</name>
</gene>
<proteinExistence type="predicted"/>
<dbReference type="RefSeq" id="XP_015702814.1">
    <property type="nucleotide sequence ID" value="XM_015847589.1"/>
</dbReference>
<dbReference type="Proteomes" id="UP000002059">
    <property type="component" value="Partially assembled WGS sequence"/>
</dbReference>
<dbReference type="VEuPathDB" id="FungiDB:PAAG_12047"/>
<dbReference type="OrthoDB" id="10418106at2759"/>
<accession>A0A0A2V0F6</accession>
<keyword evidence="2" id="KW-1185">Reference proteome</keyword>
<dbReference type="AlphaFoldDB" id="A0A0A2V0F6"/>
<organism evidence="1 2">
    <name type="scientific">Paracoccidioides lutzii (strain ATCC MYA-826 / Pb01)</name>
    <name type="common">Paracoccidioides brasiliensis</name>
    <dbReference type="NCBI Taxonomy" id="502779"/>
    <lineage>
        <taxon>Eukaryota</taxon>
        <taxon>Fungi</taxon>
        <taxon>Dikarya</taxon>
        <taxon>Ascomycota</taxon>
        <taxon>Pezizomycotina</taxon>
        <taxon>Eurotiomycetes</taxon>
        <taxon>Eurotiomycetidae</taxon>
        <taxon>Onygenales</taxon>
        <taxon>Ajellomycetaceae</taxon>
        <taxon>Paracoccidioides</taxon>
    </lineage>
</organism>
<reference evidence="1 2" key="1">
    <citation type="journal article" date="2011" name="PLoS Genet.">
        <title>Comparative genomic analysis of human fungal pathogens causing paracoccidioidomycosis.</title>
        <authorList>
            <person name="Desjardins C.A."/>
            <person name="Champion M.D."/>
            <person name="Holder J.W."/>
            <person name="Muszewska A."/>
            <person name="Goldberg J."/>
            <person name="Bailao A.M."/>
            <person name="Brigido M.M."/>
            <person name="Ferreira M.E."/>
            <person name="Garcia A.M."/>
            <person name="Grynberg M."/>
            <person name="Gujja S."/>
            <person name="Heiman D.I."/>
            <person name="Henn M.R."/>
            <person name="Kodira C.D."/>
            <person name="Leon-Narvaez H."/>
            <person name="Longo L.V."/>
            <person name="Ma L.J."/>
            <person name="Malavazi I."/>
            <person name="Matsuo A.L."/>
            <person name="Morais F.V."/>
            <person name="Pereira M."/>
            <person name="Rodriguez-Brito S."/>
            <person name="Sakthikumar S."/>
            <person name="Salem-Izacc S.M."/>
            <person name="Sykes S.M."/>
            <person name="Teixeira M.M."/>
            <person name="Vallejo M.C."/>
            <person name="Walter M.E."/>
            <person name="Yandava C."/>
            <person name="Young S."/>
            <person name="Zeng Q."/>
            <person name="Zucker J."/>
            <person name="Felipe M.S."/>
            <person name="Goldman G.H."/>
            <person name="Haas B.J."/>
            <person name="McEwen J.G."/>
            <person name="Nino-Vega G."/>
            <person name="Puccia R."/>
            <person name="San-Blas G."/>
            <person name="Soares C.M."/>
            <person name="Birren B.W."/>
            <person name="Cuomo C.A."/>
        </authorList>
    </citation>
    <scope>NUCLEOTIDE SEQUENCE [LARGE SCALE GENOMIC DNA]</scope>
    <source>
        <strain evidence="2">ATCC MYA-826 / Pb01</strain>
    </source>
</reference>
<protein>
    <submittedName>
        <fullName evidence="1">Uncharacterized protein</fullName>
    </submittedName>
</protein>